<dbReference type="GeneID" id="37061914"/>
<gene>
    <name evidence="1" type="ORF">BO70DRAFT_300637</name>
</gene>
<dbReference type="AlphaFoldDB" id="A0A317V459"/>
<dbReference type="STRING" id="1448321.A0A317V459"/>
<keyword evidence="2" id="KW-1185">Reference proteome</keyword>
<accession>A0A317V459</accession>
<proteinExistence type="predicted"/>
<feature type="non-terminal residue" evidence="1">
    <location>
        <position position="1"/>
    </location>
</feature>
<name>A0A317V459_9EURO</name>
<dbReference type="RefSeq" id="XP_025395238.1">
    <property type="nucleotide sequence ID" value="XM_025539677.1"/>
</dbReference>
<dbReference type="EMBL" id="MSFL01000036">
    <property type="protein sequence ID" value="PWY68429.1"/>
    <property type="molecule type" value="Genomic_DNA"/>
</dbReference>
<sequence length="309" mass="36069">PYRVGNPIELDLVNDNEYAFDTVRGRITQVFEPFSRSCVVSIHIEPPDDRFQGPLLLKVFDRRFAYYLRARYHMPYWTHSIELQAREFIRSGAGRSFMDQCINNSLRRPDSAELARWTAAQNEAYLNVVMQKYFRTELEAYQRLKSLQGEHIPKCLGRASMAWKLPEDFEEFQSPAILLQQIEGYPLERLEFHAKPVDWDRICRDAINIVHHLNSCHIINPDAHPNSLVVRTDSPDTPSKVFMVDFTLCKFRSKDCSIRDWRKQKAAADEEGAIGYAMQILLQNNYHYQRSQMYLDLDMDFLPSIAPAA</sequence>
<dbReference type="InterPro" id="IPR011009">
    <property type="entry name" value="Kinase-like_dom_sf"/>
</dbReference>
<reference evidence="1 2" key="1">
    <citation type="submission" date="2016-12" db="EMBL/GenBank/DDBJ databases">
        <title>The genomes of Aspergillus section Nigri reveals drivers in fungal speciation.</title>
        <authorList>
            <consortium name="DOE Joint Genome Institute"/>
            <person name="Vesth T.C."/>
            <person name="Nybo J."/>
            <person name="Theobald S."/>
            <person name="Brandl J."/>
            <person name="Frisvad J.C."/>
            <person name="Nielsen K.F."/>
            <person name="Lyhne E.K."/>
            <person name="Kogle M.E."/>
            <person name="Kuo A."/>
            <person name="Riley R."/>
            <person name="Clum A."/>
            <person name="Nolan M."/>
            <person name="Lipzen A."/>
            <person name="Salamov A."/>
            <person name="Henrissat B."/>
            <person name="Wiebenga A."/>
            <person name="De Vries R.P."/>
            <person name="Grigoriev I.V."/>
            <person name="Mortensen U.H."/>
            <person name="Andersen M.R."/>
            <person name="Baker S.E."/>
        </authorList>
    </citation>
    <scope>NUCLEOTIDE SEQUENCE [LARGE SCALE GENOMIC DNA]</scope>
    <source>
        <strain evidence="1 2">CBS 117.55</strain>
    </source>
</reference>
<evidence type="ECO:0008006" key="3">
    <source>
        <dbReference type="Google" id="ProtNLM"/>
    </source>
</evidence>
<protein>
    <recommendedName>
        <fullName evidence="3">Protein kinase domain-containing protein</fullName>
    </recommendedName>
</protein>
<evidence type="ECO:0000313" key="2">
    <source>
        <dbReference type="Proteomes" id="UP000247233"/>
    </source>
</evidence>
<dbReference type="Proteomes" id="UP000247233">
    <property type="component" value="Unassembled WGS sequence"/>
</dbReference>
<evidence type="ECO:0000313" key="1">
    <source>
        <dbReference type="EMBL" id="PWY68429.1"/>
    </source>
</evidence>
<dbReference type="VEuPathDB" id="FungiDB:BO70DRAFT_300637"/>
<organism evidence="1 2">
    <name type="scientific">Aspergillus heteromorphus CBS 117.55</name>
    <dbReference type="NCBI Taxonomy" id="1448321"/>
    <lineage>
        <taxon>Eukaryota</taxon>
        <taxon>Fungi</taxon>
        <taxon>Dikarya</taxon>
        <taxon>Ascomycota</taxon>
        <taxon>Pezizomycotina</taxon>
        <taxon>Eurotiomycetes</taxon>
        <taxon>Eurotiomycetidae</taxon>
        <taxon>Eurotiales</taxon>
        <taxon>Aspergillaceae</taxon>
        <taxon>Aspergillus</taxon>
        <taxon>Aspergillus subgen. Circumdati</taxon>
    </lineage>
</organism>
<dbReference type="OrthoDB" id="5134445at2759"/>
<dbReference type="SUPFAM" id="SSF56112">
    <property type="entry name" value="Protein kinase-like (PK-like)"/>
    <property type="match status" value="1"/>
</dbReference>
<comment type="caution">
    <text evidence="1">The sequence shown here is derived from an EMBL/GenBank/DDBJ whole genome shotgun (WGS) entry which is preliminary data.</text>
</comment>